<dbReference type="Proteomes" id="UP000318065">
    <property type="component" value="Chromosome"/>
</dbReference>
<evidence type="ECO:0000256" key="2">
    <source>
        <dbReference type="ARBA" id="ARBA00004651"/>
    </source>
</evidence>
<evidence type="ECO:0000256" key="9">
    <source>
        <dbReference type="ARBA" id="ARBA00022989"/>
    </source>
</evidence>
<dbReference type="EMBL" id="AP019791">
    <property type="protein sequence ID" value="BBL78663.1"/>
    <property type="molecule type" value="Genomic_DNA"/>
</dbReference>
<keyword evidence="11 19" id="KW-0408">Iron</keyword>
<feature type="binding site" description="axial binding residue" evidence="19">
    <location>
        <position position="66"/>
    </location>
    <ligand>
        <name>heme b</name>
        <dbReference type="ChEBI" id="CHEBI:60344"/>
        <label>2</label>
    </ligand>
    <ligandPart>
        <name>Fe</name>
        <dbReference type="ChEBI" id="CHEBI:18248"/>
    </ligandPart>
</feature>
<comment type="subcellular location">
    <subcellularLocation>
        <location evidence="2">Cell membrane</location>
        <topology evidence="2">Multi-pass membrane protein</topology>
    </subcellularLocation>
</comment>
<feature type="transmembrane region" description="Helical" evidence="21">
    <location>
        <begin position="6"/>
        <end position="26"/>
    </location>
</feature>
<evidence type="ECO:0000313" key="24">
    <source>
        <dbReference type="Proteomes" id="UP000318065"/>
    </source>
</evidence>
<dbReference type="NCBIfam" id="TIGR00351">
    <property type="entry name" value="narI"/>
    <property type="match status" value="1"/>
</dbReference>
<feature type="transmembrane region" description="Helical" evidence="21">
    <location>
        <begin position="196"/>
        <end position="221"/>
    </location>
</feature>
<dbReference type="GO" id="GO:0009325">
    <property type="term" value="C:nitrate reductase complex"/>
    <property type="evidence" value="ECO:0007669"/>
    <property type="project" value="InterPro"/>
</dbReference>
<dbReference type="GO" id="GO:0020037">
    <property type="term" value="F:heme binding"/>
    <property type="evidence" value="ECO:0007669"/>
    <property type="project" value="TreeGrafter"/>
</dbReference>
<evidence type="ECO:0000256" key="19">
    <source>
        <dbReference type="PIRSR" id="PIRSR603816-1"/>
    </source>
</evidence>
<dbReference type="FunFam" id="1.20.950.20:FF:000001">
    <property type="entry name" value="Respiratory nitrate reductase subunit gamma"/>
    <property type="match status" value="1"/>
</dbReference>
<evidence type="ECO:0000256" key="3">
    <source>
        <dbReference type="ARBA" id="ARBA00022448"/>
    </source>
</evidence>
<keyword evidence="24" id="KW-1185">Reference proteome</keyword>
<reference evidence="23" key="1">
    <citation type="journal article" date="2019" name="Microbiol. Resour. Announc.">
        <title>Complete Genome Sequence of Rubrobacter xylanophilus Strain AA3-22, Isolated from Arima Onsen in Japan.</title>
        <authorList>
            <person name="Tomariguchi N."/>
            <person name="Miyazaki K."/>
        </authorList>
    </citation>
    <scope>NUCLEOTIDE SEQUENCE [LARGE SCALE GENOMIC DNA]</scope>
    <source>
        <strain evidence="23">AA3-22</strain>
    </source>
</reference>
<evidence type="ECO:0000256" key="17">
    <source>
        <dbReference type="ARBA" id="ARBA00061480"/>
    </source>
</evidence>
<keyword evidence="4" id="KW-1003">Cell membrane</keyword>
<gene>
    <name evidence="23" type="ORF">RxyAA322_05170</name>
</gene>
<dbReference type="SUPFAM" id="SSF103501">
    <property type="entry name" value="Respiratory nitrate reductase 1 gamma chain"/>
    <property type="match status" value="1"/>
</dbReference>
<accession>A0A510HJ17</accession>
<keyword evidence="9 21" id="KW-1133">Transmembrane helix</keyword>
<dbReference type="InterPro" id="IPR036197">
    <property type="entry name" value="NarG-like_sf"/>
</dbReference>
<evidence type="ECO:0000256" key="20">
    <source>
        <dbReference type="SAM" id="MobiDB-lite"/>
    </source>
</evidence>
<evidence type="ECO:0000256" key="14">
    <source>
        <dbReference type="ARBA" id="ARBA00056200"/>
    </source>
</evidence>
<comment type="similarity">
    <text evidence="17">In the N-terminal section; belongs to the nitrate reductase alpha subunit family.</text>
</comment>
<feature type="transmembrane region" description="Helical" evidence="21">
    <location>
        <begin position="92"/>
        <end position="111"/>
    </location>
</feature>
<dbReference type="PANTHER" id="PTHR30598">
    <property type="entry name" value="NITRATE REDUCTASE PRIVATE CHAPERONE, REDOX ENZYME MATURATION PROTEIN REMP FAMILY"/>
    <property type="match status" value="1"/>
</dbReference>
<keyword evidence="5 19" id="KW-0349">Heme</keyword>
<evidence type="ECO:0000256" key="15">
    <source>
        <dbReference type="ARBA" id="ARBA00061095"/>
    </source>
</evidence>
<dbReference type="AlphaFoldDB" id="A0A510HJ17"/>
<evidence type="ECO:0000256" key="13">
    <source>
        <dbReference type="ARBA" id="ARBA00023136"/>
    </source>
</evidence>
<feature type="binding site" description="axial binding residue" evidence="19">
    <location>
        <position position="194"/>
    </location>
    <ligand>
        <name>heme b</name>
        <dbReference type="ChEBI" id="CHEBI:60344"/>
        <label>1</label>
    </ligand>
    <ligandPart>
        <name>Fe</name>
        <dbReference type="ChEBI" id="CHEBI:18248"/>
    </ligandPart>
</feature>
<keyword evidence="10" id="KW-0560">Oxidoreductase</keyword>
<evidence type="ECO:0000256" key="5">
    <source>
        <dbReference type="ARBA" id="ARBA00022617"/>
    </source>
</evidence>
<feature type="binding site" description="axial binding residue" evidence="19">
    <location>
        <position position="212"/>
    </location>
    <ligand>
        <name>heme b</name>
        <dbReference type="ChEBI" id="CHEBI:60344"/>
        <label>1</label>
    </ligand>
    <ligandPart>
        <name>Fe</name>
        <dbReference type="ChEBI" id="CHEBI:18248"/>
    </ligandPart>
</feature>
<proteinExistence type="inferred from homology"/>
<comment type="similarity">
    <text evidence="15">In the central section; belongs to the NarJ/NarW family.</text>
</comment>
<evidence type="ECO:0000256" key="18">
    <source>
        <dbReference type="ARBA" id="ARBA00071287"/>
    </source>
</evidence>
<dbReference type="InterPro" id="IPR023234">
    <property type="entry name" value="NarG-like_domain"/>
</dbReference>
<keyword evidence="13 21" id="KW-0472">Membrane</keyword>
<evidence type="ECO:0000313" key="23">
    <source>
        <dbReference type="EMBL" id="BBL78663.1"/>
    </source>
</evidence>
<dbReference type="GO" id="GO:0019645">
    <property type="term" value="P:anaerobic electron transport chain"/>
    <property type="evidence" value="ECO:0007669"/>
    <property type="project" value="TreeGrafter"/>
</dbReference>
<dbReference type="InterPro" id="IPR003816">
    <property type="entry name" value="Nitrate_red_gam"/>
</dbReference>
<evidence type="ECO:0000256" key="12">
    <source>
        <dbReference type="ARBA" id="ARBA00023063"/>
    </source>
</evidence>
<dbReference type="OrthoDB" id="9788113at2"/>
<dbReference type="RefSeq" id="WP_143526781.1">
    <property type="nucleotide sequence ID" value="NZ_AP019791.1"/>
</dbReference>
<keyword evidence="6 21" id="KW-0812">Transmembrane</keyword>
<evidence type="ECO:0000256" key="7">
    <source>
        <dbReference type="ARBA" id="ARBA00022723"/>
    </source>
</evidence>
<keyword evidence="7" id="KW-0479">Metal-binding</keyword>
<dbReference type="InterPro" id="IPR051936">
    <property type="entry name" value="Heme-iron_electron_transfer"/>
</dbReference>
<evidence type="ECO:0000256" key="1">
    <source>
        <dbReference type="ARBA" id="ARBA00001942"/>
    </source>
</evidence>
<dbReference type="GO" id="GO:0046872">
    <property type="term" value="F:metal ion binding"/>
    <property type="evidence" value="ECO:0007669"/>
    <property type="project" value="UniProtKB-KW"/>
</dbReference>
<dbReference type="GO" id="GO:0008940">
    <property type="term" value="F:nitrate reductase activity"/>
    <property type="evidence" value="ECO:0007669"/>
    <property type="project" value="InterPro"/>
</dbReference>
<evidence type="ECO:0000259" key="22">
    <source>
        <dbReference type="Pfam" id="PF02665"/>
    </source>
</evidence>
<feature type="transmembrane region" description="Helical" evidence="21">
    <location>
        <begin position="132"/>
        <end position="151"/>
    </location>
</feature>
<feature type="binding site" description="axial binding residue" evidence="19">
    <location>
        <position position="56"/>
    </location>
    <ligand>
        <name>heme b</name>
        <dbReference type="ChEBI" id="CHEBI:60344"/>
        <label>1</label>
    </ligand>
    <ligandPart>
        <name>Fe</name>
        <dbReference type="ChEBI" id="CHEBI:18248"/>
    </ligandPart>
</feature>
<evidence type="ECO:0000256" key="4">
    <source>
        <dbReference type="ARBA" id="ARBA00022475"/>
    </source>
</evidence>
<dbReference type="Pfam" id="PF02665">
    <property type="entry name" value="Nitrate_red_gam"/>
    <property type="match status" value="1"/>
</dbReference>
<evidence type="ECO:0000256" key="16">
    <source>
        <dbReference type="ARBA" id="ARBA00061196"/>
    </source>
</evidence>
<comment type="function">
    <text evidence="14">Does not seem to have nitrate reductase activity.</text>
</comment>
<feature type="transmembrane region" description="Helical" evidence="21">
    <location>
        <begin position="47"/>
        <end position="72"/>
    </location>
</feature>
<organism evidence="23 24">
    <name type="scientific">Rubrobacter xylanophilus</name>
    <dbReference type="NCBI Taxonomy" id="49319"/>
    <lineage>
        <taxon>Bacteria</taxon>
        <taxon>Bacillati</taxon>
        <taxon>Actinomycetota</taxon>
        <taxon>Rubrobacteria</taxon>
        <taxon>Rubrobacterales</taxon>
        <taxon>Rubrobacteraceae</taxon>
        <taxon>Rubrobacter</taxon>
    </lineage>
</organism>
<evidence type="ECO:0000256" key="8">
    <source>
        <dbReference type="ARBA" id="ARBA00022982"/>
    </source>
</evidence>
<keyword evidence="3" id="KW-0813">Transport</keyword>
<dbReference type="GO" id="GO:0042128">
    <property type="term" value="P:nitrate assimilation"/>
    <property type="evidence" value="ECO:0007669"/>
    <property type="project" value="UniProtKB-KW"/>
</dbReference>
<sequence>MSLWDQFLWVVFPYLCLASFVIGHVFRYRYDQYGWTSESSELLERRLLKWGTMLFHWGLLFVFIGHVMGLLVPVGFYRSIGVSDHAYHLLSLWAGSVVGAVALVGILLLNLRRWFVPRLRRRTSAMKFAVDALLLVVIVLGMAATVGYRLYVSQYELPAEFEYRETIGPWFRSLFYFAPQPELMVEVPLIFQLHTLAAFLLFGLWPYSSLVHAWSVPLGYLRRGYVQYRSRNPRLSLNRERARRGAAAKASGAGRDRRAG</sequence>
<dbReference type="GO" id="GO:0009055">
    <property type="term" value="F:electron transfer activity"/>
    <property type="evidence" value="ECO:0007669"/>
    <property type="project" value="TreeGrafter"/>
</dbReference>
<evidence type="ECO:0000256" key="21">
    <source>
        <dbReference type="SAM" id="Phobius"/>
    </source>
</evidence>
<keyword evidence="12" id="KW-0534">Nitrate assimilation</keyword>
<feature type="domain" description="NarG-like" evidence="22">
    <location>
        <begin position="5"/>
        <end position="231"/>
    </location>
</feature>
<dbReference type="PANTHER" id="PTHR30598:SF3">
    <property type="entry name" value="RESPIRATORY NITRATE REDUCTASE 1 GAMMA CHAIN"/>
    <property type="match status" value="1"/>
</dbReference>
<dbReference type="Gene3D" id="1.20.950.20">
    <property type="entry name" value="Transmembrane di-heme cytochromes, Chain C"/>
    <property type="match status" value="1"/>
</dbReference>
<keyword evidence="8" id="KW-0249">Electron transport</keyword>
<evidence type="ECO:0000256" key="11">
    <source>
        <dbReference type="ARBA" id="ARBA00023004"/>
    </source>
</evidence>
<comment type="similarity">
    <text evidence="16">In the C-terminal section; belongs to the nitrate reductase gamma subunit family.</text>
</comment>
<protein>
    <recommendedName>
        <fullName evidence="18">Nitrate reductase-like protein NarX</fullName>
    </recommendedName>
</protein>
<evidence type="ECO:0000256" key="10">
    <source>
        <dbReference type="ARBA" id="ARBA00023002"/>
    </source>
</evidence>
<comment type="cofactor">
    <cofactor evidence="1">
        <name>Mo-bis(molybdopterin guanine dinucleotide)</name>
        <dbReference type="ChEBI" id="CHEBI:60539"/>
    </cofactor>
</comment>
<name>A0A510HJ17_9ACTN</name>
<feature type="region of interest" description="Disordered" evidence="20">
    <location>
        <begin position="238"/>
        <end position="260"/>
    </location>
</feature>
<dbReference type="GO" id="GO:0005886">
    <property type="term" value="C:plasma membrane"/>
    <property type="evidence" value="ECO:0007669"/>
    <property type="project" value="UniProtKB-SubCell"/>
</dbReference>
<evidence type="ECO:0000256" key="6">
    <source>
        <dbReference type="ARBA" id="ARBA00022692"/>
    </source>
</evidence>